<organism evidence="2 3">
    <name type="scientific">Marasmius crinis-equi</name>
    <dbReference type="NCBI Taxonomy" id="585013"/>
    <lineage>
        <taxon>Eukaryota</taxon>
        <taxon>Fungi</taxon>
        <taxon>Dikarya</taxon>
        <taxon>Basidiomycota</taxon>
        <taxon>Agaricomycotina</taxon>
        <taxon>Agaricomycetes</taxon>
        <taxon>Agaricomycetidae</taxon>
        <taxon>Agaricales</taxon>
        <taxon>Marasmiineae</taxon>
        <taxon>Marasmiaceae</taxon>
        <taxon>Marasmius</taxon>
    </lineage>
</organism>
<gene>
    <name evidence="2" type="ORF">V5O48_010600</name>
</gene>
<dbReference type="Gene3D" id="3.80.10.10">
    <property type="entry name" value="Ribonuclease Inhibitor"/>
    <property type="match status" value="1"/>
</dbReference>
<dbReference type="Proteomes" id="UP001465976">
    <property type="component" value="Unassembled WGS sequence"/>
</dbReference>
<keyword evidence="3" id="KW-1185">Reference proteome</keyword>
<evidence type="ECO:0000313" key="2">
    <source>
        <dbReference type="EMBL" id="KAL0571362.1"/>
    </source>
</evidence>
<comment type="caution">
    <text evidence="2">The sequence shown here is derived from an EMBL/GenBank/DDBJ whole genome shotgun (WGS) entry which is preliminary data.</text>
</comment>
<name>A0ABR3F7Y7_9AGAR</name>
<dbReference type="Pfam" id="PF12937">
    <property type="entry name" value="F-box-like"/>
    <property type="match status" value="1"/>
</dbReference>
<proteinExistence type="predicted"/>
<reference evidence="2 3" key="1">
    <citation type="submission" date="2024-02" db="EMBL/GenBank/DDBJ databases">
        <title>A draft genome for the cacao thread blight pathogen Marasmius crinis-equi.</title>
        <authorList>
            <person name="Cohen S.P."/>
            <person name="Baruah I.K."/>
            <person name="Amoako-Attah I."/>
            <person name="Bukari Y."/>
            <person name="Meinhardt L.W."/>
            <person name="Bailey B.A."/>
        </authorList>
    </citation>
    <scope>NUCLEOTIDE SEQUENCE [LARGE SCALE GENOMIC DNA]</scope>
    <source>
        <strain evidence="2 3">GH-76</strain>
    </source>
</reference>
<dbReference type="EMBL" id="JBAHYK010000781">
    <property type="protein sequence ID" value="KAL0571362.1"/>
    <property type="molecule type" value="Genomic_DNA"/>
</dbReference>
<dbReference type="SUPFAM" id="SSF52047">
    <property type="entry name" value="RNI-like"/>
    <property type="match status" value="1"/>
</dbReference>
<sequence>MEIAGGRLCLEGRSTEDEHLDFDNEDAVKGKIAELEDTVREYQYRIEHLRMSLNRFGPTHRLPNEILALIFGYCVMEGRTPDTHTKPKWLGFTAVCRYWRVVALNTPALWTTPHFHNGGLALAMVERSYPLPMAIDAHISLWTTRGVRVALQKIFQQAFRISHLRLSIRSGTNLNNLLPEHSLQEPAPLLRVMELHITPRDGVHSHSFKIPKDMWGRTAPNLKHLSLRGCYIDNSSPLLRNLTYLHLDMRTSHRAVNYKRLVSHVPLLEHLELCIGTRMSDPANESAVQLRHLKHFYLCGDMLGCAFLLNQFSYPDSTSIHVEVMFMKCQARFQVDNVFLIFLSSLSVFIPLQPRIRSLLIEGYDEEWMQLKGWASPSGASMLEDLTSMKPQLCLSFNHPHREHRPTWDNVLYGVLSSPLRASIEALECLSFRTDSRLFKAPLKTILQCFGNHPVLHTIELLDYLHPAAVTALGDDTSLGRAPLGAFQTLWQDMPSAELYAGMSFPKLRTLYLEGIHLADSDAPTNAFNALLGSLRFRMPYDLTVELVLTKDCDLDTKQVRSMEEVAVRVRCLDP</sequence>
<evidence type="ECO:0000313" key="3">
    <source>
        <dbReference type="Proteomes" id="UP001465976"/>
    </source>
</evidence>
<accession>A0ABR3F7Y7</accession>
<dbReference type="InterPro" id="IPR032675">
    <property type="entry name" value="LRR_dom_sf"/>
</dbReference>
<evidence type="ECO:0000259" key="1">
    <source>
        <dbReference type="Pfam" id="PF12937"/>
    </source>
</evidence>
<feature type="domain" description="F-box" evidence="1">
    <location>
        <begin position="61"/>
        <end position="115"/>
    </location>
</feature>
<protein>
    <recommendedName>
        <fullName evidence="1">F-box domain-containing protein</fullName>
    </recommendedName>
</protein>
<dbReference type="InterPro" id="IPR001810">
    <property type="entry name" value="F-box_dom"/>
</dbReference>